<keyword evidence="4 6" id="KW-0067">ATP-binding</keyword>
<dbReference type="EMBL" id="JAHBAY010000005">
    <property type="protein sequence ID" value="MBT0770084.1"/>
    <property type="molecule type" value="Genomic_DNA"/>
</dbReference>
<dbReference type="InterPro" id="IPR003439">
    <property type="entry name" value="ABC_transporter-like_ATP-bd"/>
</dbReference>
<comment type="similarity">
    <text evidence="1">Belongs to the ABC transporter superfamily.</text>
</comment>
<dbReference type="InterPro" id="IPR027417">
    <property type="entry name" value="P-loop_NTPase"/>
</dbReference>
<dbReference type="PANTHER" id="PTHR43776">
    <property type="entry name" value="TRANSPORT ATP-BINDING PROTEIN"/>
    <property type="match status" value="1"/>
</dbReference>
<evidence type="ECO:0000256" key="4">
    <source>
        <dbReference type="ARBA" id="ARBA00022840"/>
    </source>
</evidence>
<gene>
    <name evidence="6" type="ORF">KIH74_14185</name>
</gene>
<dbReference type="SUPFAM" id="SSF52540">
    <property type="entry name" value="P-loop containing nucleoside triphosphate hydrolases"/>
    <property type="match status" value="2"/>
</dbReference>
<evidence type="ECO:0000313" key="7">
    <source>
        <dbReference type="Proteomes" id="UP001197247"/>
    </source>
</evidence>
<sequence length="574" mass="61059">MTTTTTPATPPALSVAGLTVRYTARGEGTTAVDDVGLDIAPGQCLALVGESGSGKSTIGLAVQGLLTDPQGRGGGRVETRGTVTVGGTRLDPSVETGWRGVRGHRVTTVFQDPMSSLDPTMTIGRLLGLVTGSAAETRRWLDQVEIREPATVARSYPHQLSGGMRQRVMIALALARRPALLVADEPTTALDVSVQAQILKLLTREREQLGCGVLFITHDLGVARAVCDEVAVMRSGRIVERGPTAQVLERPTADYTARLVASRLTLDTDRHRPVGLPEPTVVASMGEALDLEHAELERRWARKALRWDDFGTSRPRTVNAPVYALELARVSKSFATGGFGRRTRKAVLHDVDLRIAAGESVALVGESGSGKSTILRIAAGLEKADRGDVVVGHRSHDGNSGGEGVQVIFQDAGSSLTPWLSVRSLLLERLGNTATGKALDARQREEHVRLALERVALPASVLDVKPAELSGGQRQRVAIARAVVVPPALLLCDEPTSALDVSVACSVLNLLNLLRHDLGLPMLFVTHDLAAARVIADRVVVISQGRIVESVPSDDLGTAITSDYGRRLLDAVLN</sequence>
<name>A0ABS5TI62_9ACTN</name>
<dbReference type="InterPro" id="IPR050319">
    <property type="entry name" value="ABC_transp_ATP-bind"/>
</dbReference>
<organism evidence="6 7">
    <name type="scientific">Kineosporia corallincola</name>
    <dbReference type="NCBI Taxonomy" id="2835133"/>
    <lineage>
        <taxon>Bacteria</taxon>
        <taxon>Bacillati</taxon>
        <taxon>Actinomycetota</taxon>
        <taxon>Actinomycetes</taxon>
        <taxon>Kineosporiales</taxon>
        <taxon>Kineosporiaceae</taxon>
        <taxon>Kineosporia</taxon>
    </lineage>
</organism>
<dbReference type="GO" id="GO:0005524">
    <property type="term" value="F:ATP binding"/>
    <property type="evidence" value="ECO:0007669"/>
    <property type="project" value="UniProtKB-KW"/>
</dbReference>
<comment type="caution">
    <text evidence="6">The sequence shown here is derived from an EMBL/GenBank/DDBJ whole genome shotgun (WGS) entry which is preliminary data.</text>
</comment>
<reference evidence="6 7" key="1">
    <citation type="submission" date="2021-05" db="EMBL/GenBank/DDBJ databases">
        <title>Kineosporia and Streptomyces sp. nov. two new marine actinobacteria isolated from Coral.</title>
        <authorList>
            <person name="Buangrab K."/>
            <person name="Sutthacheep M."/>
            <person name="Yeemin T."/>
            <person name="Harunari E."/>
            <person name="Igarashi Y."/>
            <person name="Kanchanasin P."/>
            <person name="Tanasupawat S."/>
            <person name="Phongsopitanun W."/>
        </authorList>
    </citation>
    <scope>NUCLEOTIDE SEQUENCE [LARGE SCALE GENOMIC DNA]</scope>
    <source>
        <strain evidence="6 7">J2-2</strain>
    </source>
</reference>
<evidence type="ECO:0000256" key="2">
    <source>
        <dbReference type="ARBA" id="ARBA00022448"/>
    </source>
</evidence>
<dbReference type="Gene3D" id="3.40.50.300">
    <property type="entry name" value="P-loop containing nucleotide triphosphate hydrolases"/>
    <property type="match status" value="2"/>
</dbReference>
<dbReference type="SMART" id="SM00382">
    <property type="entry name" value="AAA"/>
    <property type="match status" value="2"/>
</dbReference>
<keyword evidence="7" id="KW-1185">Reference proteome</keyword>
<dbReference type="PANTHER" id="PTHR43776:SF7">
    <property type="entry name" value="D,D-DIPEPTIDE TRANSPORT ATP-BINDING PROTEIN DDPF-RELATED"/>
    <property type="match status" value="1"/>
</dbReference>
<evidence type="ECO:0000259" key="5">
    <source>
        <dbReference type="PROSITE" id="PS50893"/>
    </source>
</evidence>
<dbReference type="InterPro" id="IPR017871">
    <property type="entry name" value="ABC_transporter-like_CS"/>
</dbReference>
<feature type="domain" description="ABC transporter" evidence="5">
    <location>
        <begin position="325"/>
        <end position="569"/>
    </location>
</feature>
<dbReference type="PROSITE" id="PS50893">
    <property type="entry name" value="ABC_TRANSPORTER_2"/>
    <property type="match status" value="2"/>
</dbReference>
<evidence type="ECO:0000256" key="1">
    <source>
        <dbReference type="ARBA" id="ARBA00005417"/>
    </source>
</evidence>
<dbReference type="Pfam" id="PF00005">
    <property type="entry name" value="ABC_tran"/>
    <property type="match status" value="2"/>
</dbReference>
<evidence type="ECO:0000313" key="6">
    <source>
        <dbReference type="EMBL" id="MBT0770084.1"/>
    </source>
</evidence>
<dbReference type="PROSITE" id="PS00211">
    <property type="entry name" value="ABC_TRANSPORTER_1"/>
    <property type="match status" value="2"/>
</dbReference>
<dbReference type="InterPro" id="IPR003593">
    <property type="entry name" value="AAA+_ATPase"/>
</dbReference>
<dbReference type="RefSeq" id="WP_214156376.1">
    <property type="nucleotide sequence ID" value="NZ_JAHBAY010000005.1"/>
</dbReference>
<keyword evidence="2" id="KW-0813">Transport</keyword>
<dbReference type="Proteomes" id="UP001197247">
    <property type="component" value="Unassembled WGS sequence"/>
</dbReference>
<evidence type="ECO:0000256" key="3">
    <source>
        <dbReference type="ARBA" id="ARBA00022741"/>
    </source>
</evidence>
<proteinExistence type="inferred from homology"/>
<protein>
    <submittedName>
        <fullName evidence="6">ABC transporter ATP-binding protein</fullName>
    </submittedName>
</protein>
<accession>A0ABS5TI62</accession>
<dbReference type="CDD" id="cd03257">
    <property type="entry name" value="ABC_NikE_OppD_transporters"/>
    <property type="match status" value="2"/>
</dbReference>
<feature type="domain" description="ABC transporter" evidence="5">
    <location>
        <begin position="13"/>
        <end position="260"/>
    </location>
</feature>
<keyword evidence="3" id="KW-0547">Nucleotide-binding</keyword>